<evidence type="ECO:0000313" key="2">
    <source>
        <dbReference type="Proteomes" id="UP000326950"/>
    </source>
</evidence>
<keyword evidence="2" id="KW-1185">Reference proteome</keyword>
<protein>
    <submittedName>
        <fullName evidence="1">Uncharacterized protein</fullName>
    </submittedName>
</protein>
<organism evidence="1 2">
    <name type="scientific">Aspergillus tamarii</name>
    <dbReference type="NCBI Taxonomy" id="41984"/>
    <lineage>
        <taxon>Eukaryota</taxon>
        <taxon>Fungi</taxon>
        <taxon>Dikarya</taxon>
        <taxon>Ascomycota</taxon>
        <taxon>Pezizomycotina</taxon>
        <taxon>Eurotiomycetes</taxon>
        <taxon>Eurotiomycetidae</taxon>
        <taxon>Eurotiales</taxon>
        <taxon>Aspergillaceae</taxon>
        <taxon>Aspergillus</taxon>
        <taxon>Aspergillus subgen. Circumdati</taxon>
    </lineage>
</organism>
<dbReference type="EMBL" id="ML738613">
    <property type="protein sequence ID" value="KAE8163875.1"/>
    <property type="molecule type" value="Genomic_DNA"/>
</dbReference>
<evidence type="ECO:0000313" key="1">
    <source>
        <dbReference type="EMBL" id="KAE8163875.1"/>
    </source>
</evidence>
<reference evidence="1 2" key="1">
    <citation type="submission" date="2019-04" db="EMBL/GenBank/DDBJ databases">
        <title>Friends and foes A comparative genomics study of 23 Aspergillus species from section Flavi.</title>
        <authorList>
            <consortium name="DOE Joint Genome Institute"/>
            <person name="Kjaerbolling I."/>
            <person name="Vesth T."/>
            <person name="Frisvad J.C."/>
            <person name="Nybo J.L."/>
            <person name="Theobald S."/>
            <person name="Kildgaard S."/>
            <person name="Isbrandt T."/>
            <person name="Kuo A."/>
            <person name="Sato A."/>
            <person name="Lyhne E.K."/>
            <person name="Kogle M.E."/>
            <person name="Wiebenga A."/>
            <person name="Kun R.S."/>
            <person name="Lubbers R.J."/>
            <person name="Makela M.R."/>
            <person name="Barry K."/>
            <person name="Chovatia M."/>
            <person name="Clum A."/>
            <person name="Daum C."/>
            <person name="Haridas S."/>
            <person name="He G."/>
            <person name="LaButti K."/>
            <person name="Lipzen A."/>
            <person name="Mondo S."/>
            <person name="Riley R."/>
            <person name="Salamov A."/>
            <person name="Simmons B.A."/>
            <person name="Magnuson J.K."/>
            <person name="Henrissat B."/>
            <person name="Mortensen U.H."/>
            <person name="Larsen T.O."/>
            <person name="Devries R.P."/>
            <person name="Grigoriev I.V."/>
            <person name="Machida M."/>
            <person name="Baker S.E."/>
            <person name="Andersen M.R."/>
        </authorList>
    </citation>
    <scope>NUCLEOTIDE SEQUENCE [LARGE SCALE GENOMIC DNA]</scope>
    <source>
        <strain evidence="1 2">CBS 117626</strain>
    </source>
</reference>
<sequence>MECDLLDCPEIEEIRGNQTMTTAKRSFNILLLPSGGAVETTTGTLRIGDGKEDLSARWGQTGRRRVLKRGLPGHAPSASVNFRSVAMHLLLFQSKNFTPHLCNDMKIFSDSLNRAVLGYGVQKKAEKSLHLVICHSGNAALGAFKKNVWTLFQLGTVQGVVVVGCLRPY</sequence>
<name>A0A5N6UYU6_ASPTM</name>
<accession>A0A5N6UYU6</accession>
<proteinExistence type="predicted"/>
<gene>
    <name evidence="1" type="ORF">BDV40DRAFT_127000</name>
</gene>
<dbReference type="OrthoDB" id="10380836at2759"/>
<dbReference type="Proteomes" id="UP000326950">
    <property type="component" value="Unassembled WGS sequence"/>
</dbReference>
<dbReference type="AlphaFoldDB" id="A0A5N6UYU6"/>